<evidence type="ECO:0000256" key="1">
    <source>
        <dbReference type="SAM" id="MobiDB-lite"/>
    </source>
</evidence>
<dbReference type="InterPro" id="IPR032704">
    <property type="entry name" value="Cms1"/>
</dbReference>
<dbReference type="PANTHER" id="PTHR24030:SF0">
    <property type="entry name" value="PROTEIN CMSS1"/>
    <property type="match status" value="1"/>
</dbReference>
<dbReference type="Proteomes" id="UP000823775">
    <property type="component" value="Unassembled WGS sequence"/>
</dbReference>
<evidence type="ECO:0000313" key="3">
    <source>
        <dbReference type="Proteomes" id="UP000823775"/>
    </source>
</evidence>
<reference evidence="2 3" key="1">
    <citation type="journal article" date="2021" name="BMC Genomics">
        <title>Datura genome reveals duplications of psychoactive alkaloid biosynthetic genes and high mutation rate following tissue culture.</title>
        <authorList>
            <person name="Rajewski A."/>
            <person name="Carter-House D."/>
            <person name="Stajich J."/>
            <person name="Litt A."/>
        </authorList>
    </citation>
    <scope>NUCLEOTIDE SEQUENCE [LARGE SCALE GENOMIC DNA]</scope>
    <source>
        <strain evidence="2">AR-01</strain>
    </source>
</reference>
<organism evidence="2 3">
    <name type="scientific">Datura stramonium</name>
    <name type="common">Jimsonweed</name>
    <name type="synonym">Common thornapple</name>
    <dbReference type="NCBI Taxonomy" id="4076"/>
    <lineage>
        <taxon>Eukaryota</taxon>
        <taxon>Viridiplantae</taxon>
        <taxon>Streptophyta</taxon>
        <taxon>Embryophyta</taxon>
        <taxon>Tracheophyta</taxon>
        <taxon>Spermatophyta</taxon>
        <taxon>Magnoliopsida</taxon>
        <taxon>eudicotyledons</taxon>
        <taxon>Gunneridae</taxon>
        <taxon>Pentapetalae</taxon>
        <taxon>asterids</taxon>
        <taxon>lamiids</taxon>
        <taxon>Solanales</taxon>
        <taxon>Solanaceae</taxon>
        <taxon>Solanoideae</taxon>
        <taxon>Datureae</taxon>
        <taxon>Datura</taxon>
    </lineage>
</organism>
<name>A0ABS8S5N5_DATST</name>
<comment type="caution">
    <text evidence="2">The sequence shown here is derived from an EMBL/GenBank/DDBJ whole genome shotgun (WGS) entry which is preliminary data.</text>
</comment>
<proteinExistence type="predicted"/>
<accession>A0ABS8S5N5</accession>
<evidence type="ECO:0000313" key="2">
    <source>
        <dbReference type="EMBL" id="MCD7454440.1"/>
    </source>
</evidence>
<feature type="region of interest" description="Disordered" evidence="1">
    <location>
        <begin position="39"/>
        <end position="58"/>
    </location>
</feature>
<dbReference type="EMBL" id="JACEIK010000302">
    <property type="protein sequence ID" value="MCD7454440.1"/>
    <property type="molecule type" value="Genomic_DNA"/>
</dbReference>
<protein>
    <submittedName>
        <fullName evidence="2">Uncharacterized protein</fullName>
    </submittedName>
</protein>
<sequence>MNQCYIFRLRYRYFKTQQRVPIDRDTKWVAARRRRRRNHFLSTQKSEEEEGKVEAEEKQQQQWEQHSSWLFHEQYQSTNRVQLSSLELDSFTETCMLELNPDQAQIRQPALLVISHLPLCLLDLSSENCGLGQVNVVLQSFEAYEDRGAGCFSQEIVLILKSGTPSRDEFWDLYKNYFHQRVLDGALRICLYDEIPAIDRRKKRNKDNKFFRDCYKDSILSTSSPLLDIFVSQICGRGYTEAEFL</sequence>
<gene>
    <name evidence="2" type="ORF">HAX54_024879</name>
</gene>
<keyword evidence="3" id="KW-1185">Reference proteome</keyword>
<dbReference type="PANTHER" id="PTHR24030">
    <property type="entry name" value="PROTEIN CMSS1"/>
    <property type="match status" value="1"/>
</dbReference>